<accession>A0AA41R2J7</accession>
<dbReference type="AlphaFoldDB" id="A0AA41R2J7"/>
<dbReference type="Proteomes" id="UP001165427">
    <property type="component" value="Unassembled WGS sequence"/>
</dbReference>
<name>A0AA41R2J7_9BACT</name>
<protein>
    <submittedName>
        <fullName evidence="1">Uncharacterized protein</fullName>
    </submittedName>
</protein>
<reference evidence="1" key="1">
    <citation type="submission" date="2022-04" db="EMBL/GenBank/DDBJ databases">
        <title>Desulfatitalea alkaliphila sp. nov., a novel anaerobic sulfate-reducing bacterium isolated from terrestrial mud volcano, Taman Peninsula, Russia.</title>
        <authorList>
            <person name="Khomyakova M.A."/>
            <person name="Merkel A.Y."/>
            <person name="Slobodkin A.I."/>
        </authorList>
    </citation>
    <scope>NUCLEOTIDE SEQUENCE</scope>
    <source>
        <strain evidence="1">M08but</strain>
    </source>
</reference>
<comment type="caution">
    <text evidence="1">The sequence shown here is derived from an EMBL/GenBank/DDBJ whole genome shotgun (WGS) entry which is preliminary data.</text>
</comment>
<gene>
    <name evidence="1" type="ORF">MRX98_13710</name>
</gene>
<proteinExistence type="predicted"/>
<sequence length="120" mass="13920">MELLTLDELKRKREADLVGSVQAIGAHRETYREIKRLVGRINNGPVDVGEYHSTASRLGTMLIDMTRGIDNTIFHYFADNIDPGRAGDVRCFRLECLELADQIRQLDQWRTGRHRLRRIK</sequence>
<evidence type="ECO:0000313" key="1">
    <source>
        <dbReference type="EMBL" id="MCJ8501634.1"/>
    </source>
</evidence>
<organism evidence="1 2">
    <name type="scientific">Desulfatitalea alkaliphila</name>
    <dbReference type="NCBI Taxonomy" id="2929485"/>
    <lineage>
        <taxon>Bacteria</taxon>
        <taxon>Pseudomonadati</taxon>
        <taxon>Thermodesulfobacteriota</taxon>
        <taxon>Desulfobacteria</taxon>
        <taxon>Desulfobacterales</taxon>
        <taxon>Desulfosarcinaceae</taxon>
        <taxon>Desulfatitalea</taxon>
    </lineage>
</organism>
<evidence type="ECO:0000313" key="2">
    <source>
        <dbReference type="Proteomes" id="UP001165427"/>
    </source>
</evidence>
<dbReference type="RefSeq" id="WP_246910005.1">
    <property type="nucleotide sequence ID" value="NZ_JALJRB010000015.1"/>
</dbReference>
<dbReference type="EMBL" id="JALJRB010000015">
    <property type="protein sequence ID" value="MCJ8501634.1"/>
    <property type="molecule type" value="Genomic_DNA"/>
</dbReference>
<keyword evidence="2" id="KW-1185">Reference proteome</keyword>